<evidence type="ECO:0000256" key="2">
    <source>
        <dbReference type="ARBA" id="ARBA00022475"/>
    </source>
</evidence>
<feature type="transmembrane region" description="Helical" evidence="8">
    <location>
        <begin position="494"/>
        <end position="512"/>
    </location>
</feature>
<reference evidence="10" key="1">
    <citation type="journal article" date="2012" name="J. Microbiol. Biotechnol.">
        <title>Ramlibacter ginsenosidimutans sp. nov., with ginsenoside-converting activity.</title>
        <authorList>
            <person name="Wang L."/>
            <person name="An D.S."/>
            <person name="Kim S.G."/>
            <person name="Jin F.X."/>
            <person name="Kim S.C."/>
            <person name="Lee S.T."/>
            <person name="Im W.T."/>
        </authorList>
    </citation>
    <scope>NUCLEOTIDE SEQUENCE</scope>
    <source>
        <strain evidence="10">KACC 17527</strain>
    </source>
</reference>
<keyword evidence="3 8" id="KW-0812">Transmembrane</keyword>
<sequence>MPVPLRFWRDRLVASDPGLARLRMGAWAVLTVAAGSAVLLLAAHLLGVSSNIALMGAVVGLMTTITVQDATHAEQQRTLAASALVSGVTVVLAAALARSTLTSGAGFVAVVVAAFEARRLGPRAASLGMMACQSYFYAVLLQPDAAGWPWLLASIAAGCAIAWLVRFVVLPERAPGVLHSELRSFRAAVAVLLHQLAAWAAAPDDERAERRARATLADINDLALRIDARLARFTAQDPPAAMQSLRDRLLAAEIACETLLAGIGESSGASATARGALASACRALCEVVHGDARLAPQAWCAQVAATAGALDADWRWRWEHAGEVLGAQPPWSAALPRLRDTTVPATPPQEPRPPPQQGRRRWLADEPTRHALQAGAAALVAVLAGHAISAEHWYWAVFGAFVIFTNASTRGQAAAGAWRRVLGNVAGLALGLLLAELAQGDWPLQLALLFVFIFAGFYAFQGLQAIYIALLTAMLAMLYELLGKYSPGLLVLRLGETLTGAAAAVLSAILILPSRTGEQSDQETVALLREAARLLRSAFEGSLRGSPTDAVRDLDRRLQALRQALGPVTGRELPAYASRHRTRLQQMAALVHCVRHCCNLLALKEGGWREREDLRARADAVAENIGRVAHALARPGLVPALRELPAVAAGPEDAPDPARIAAHWLEEADAVLRQIHQGPPTRCSPA</sequence>
<feature type="transmembrane region" description="Helical" evidence="8">
    <location>
        <begin position="465"/>
        <end position="482"/>
    </location>
</feature>
<feature type="compositionally biased region" description="Pro residues" evidence="7">
    <location>
        <begin position="345"/>
        <end position="356"/>
    </location>
</feature>
<keyword evidence="11" id="KW-1185">Reference proteome</keyword>
<feature type="transmembrane region" description="Helical" evidence="8">
    <location>
        <begin position="21"/>
        <end position="42"/>
    </location>
</feature>
<feature type="transmembrane region" description="Helical" evidence="8">
    <location>
        <begin position="370"/>
        <end position="387"/>
    </location>
</feature>
<evidence type="ECO:0000259" key="9">
    <source>
        <dbReference type="Pfam" id="PF13515"/>
    </source>
</evidence>
<dbReference type="GO" id="GO:0005886">
    <property type="term" value="C:plasma membrane"/>
    <property type="evidence" value="ECO:0007669"/>
    <property type="project" value="UniProtKB-SubCell"/>
</dbReference>
<evidence type="ECO:0000256" key="8">
    <source>
        <dbReference type="SAM" id="Phobius"/>
    </source>
</evidence>
<feature type="transmembrane region" description="Helical" evidence="8">
    <location>
        <begin position="148"/>
        <end position="169"/>
    </location>
</feature>
<evidence type="ECO:0000313" key="10">
    <source>
        <dbReference type="EMBL" id="MBK6008942.1"/>
    </source>
</evidence>
<dbReference type="Pfam" id="PF13515">
    <property type="entry name" value="FUSC_2"/>
    <property type="match status" value="1"/>
</dbReference>
<evidence type="ECO:0000256" key="4">
    <source>
        <dbReference type="ARBA" id="ARBA00022989"/>
    </source>
</evidence>
<dbReference type="AlphaFoldDB" id="A0A934WQ55"/>
<evidence type="ECO:0000256" key="3">
    <source>
        <dbReference type="ARBA" id="ARBA00022692"/>
    </source>
</evidence>
<comment type="subcellular location">
    <subcellularLocation>
        <location evidence="1">Cell membrane</location>
        <topology evidence="1">Multi-pass membrane protein</topology>
    </subcellularLocation>
</comment>
<reference evidence="10" key="2">
    <citation type="submission" date="2021-01" db="EMBL/GenBank/DDBJ databases">
        <authorList>
            <person name="Kang M."/>
        </authorList>
    </citation>
    <scope>NUCLEOTIDE SEQUENCE</scope>
    <source>
        <strain evidence="10">KACC 17527</strain>
    </source>
</reference>
<dbReference type="RefSeq" id="WP_201177003.1">
    <property type="nucleotide sequence ID" value="NZ_JAEPWM010000013.1"/>
</dbReference>
<name>A0A934WQ55_9BURK</name>
<organism evidence="10 11">
    <name type="scientific">Ramlibacter ginsenosidimutans</name>
    <dbReference type="NCBI Taxonomy" id="502333"/>
    <lineage>
        <taxon>Bacteria</taxon>
        <taxon>Pseudomonadati</taxon>
        <taxon>Pseudomonadota</taxon>
        <taxon>Betaproteobacteria</taxon>
        <taxon>Burkholderiales</taxon>
        <taxon>Comamonadaceae</taxon>
        <taxon>Ramlibacter</taxon>
    </lineage>
</organism>
<evidence type="ECO:0000256" key="1">
    <source>
        <dbReference type="ARBA" id="ARBA00004651"/>
    </source>
</evidence>
<keyword evidence="4 8" id="KW-1133">Transmembrane helix</keyword>
<evidence type="ECO:0000256" key="7">
    <source>
        <dbReference type="SAM" id="MobiDB-lite"/>
    </source>
</evidence>
<gene>
    <name evidence="10" type="ORF">JJB11_22830</name>
</gene>
<evidence type="ECO:0000256" key="6">
    <source>
        <dbReference type="ARBA" id="ARBA00043993"/>
    </source>
</evidence>
<keyword evidence="2" id="KW-1003">Cell membrane</keyword>
<protein>
    <submittedName>
        <fullName evidence="10">FUSC family protein</fullName>
    </submittedName>
</protein>
<comment type="caution">
    <text evidence="10">The sequence shown here is derived from an EMBL/GenBank/DDBJ whole genome shotgun (WGS) entry which is preliminary data.</text>
</comment>
<evidence type="ECO:0000256" key="5">
    <source>
        <dbReference type="ARBA" id="ARBA00023136"/>
    </source>
</evidence>
<feature type="transmembrane region" description="Helical" evidence="8">
    <location>
        <begin position="48"/>
        <end position="67"/>
    </location>
</feature>
<accession>A0A934WQ55</accession>
<feature type="transmembrane region" description="Helical" evidence="8">
    <location>
        <begin position="421"/>
        <end position="438"/>
    </location>
</feature>
<dbReference type="Proteomes" id="UP000630528">
    <property type="component" value="Unassembled WGS sequence"/>
</dbReference>
<comment type="similarity">
    <text evidence="6">Belongs to the YccS/YhfK family.</text>
</comment>
<dbReference type="PANTHER" id="PTHR30509:SF9">
    <property type="entry name" value="MULTIDRUG RESISTANCE PROTEIN MDTO"/>
    <property type="match status" value="1"/>
</dbReference>
<feature type="domain" description="Integral membrane bound transporter" evidence="9">
    <location>
        <begin position="381"/>
        <end position="506"/>
    </location>
</feature>
<proteinExistence type="inferred from homology"/>
<keyword evidence="5 8" id="KW-0472">Membrane</keyword>
<dbReference type="EMBL" id="JAEPWM010000013">
    <property type="protein sequence ID" value="MBK6008942.1"/>
    <property type="molecule type" value="Genomic_DNA"/>
</dbReference>
<feature type="transmembrane region" description="Helical" evidence="8">
    <location>
        <begin position="79"/>
        <end position="95"/>
    </location>
</feature>
<evidence type="ECO:0000313" key="11">
    <source>
        <dbReference type="Proteomes" id="UP000630528"/>
    </source>
</evidence>
<feature type="region of interest" description="Disordered" evidence="7">
    <location>
        <begin position="341"/>
        <end position="361"/>
    </location>
</feature>
<dbReference type="InterPro" id="IPR049453">
    <property type="entry name" value="Memb_transporter_dom"/>
</dbReference>
<feature type="transmembrane region" description="Helical" evidence="8">
    <location>
        <begin position="393"/>
        <end position="409"/>
    </location>
</feature>
<dbReference type="PANTHER" id="PTHR30509">
    <property type="entry name" value="P-HYDROXYBENZOIC ACID EFFLUX PUMP SUBUNIT-RELATED"/>
    <property type="match status" value="1"/>
</dbReference>